<keyword evidence="6" id="KW-1185">Reference proteome</keyword>
<evidence type="ECO:0000259" key="4">
    <source>
        <dbReference type="Pfam" id="PF12969"/>
    </source>
</evidence>
<dbReference type="EMBL" id="BMYZ01000001">
    <property type="protein sequence ID" value="GGY61971.1"/>
    <property type="molecule type" value="Genomic_DNA"/>
</dbReference>
<feature type="signal peptide" evidence="2">
    <location>
        <begin position="1"/>
        <end position="22"/>
    </location>
</feature>
<dbReference type="InterPro" id="IPR019734">
    <property type="entry name" value="TPR_rpt"/>
</dbReference>
<dbReference type="Gene3D" id="2.60.40.3140">
    <property type="match status" value="1"/>
</dbReference>
<dbReference type="InterPro" id="IPR011990">
    <property type="entry name" value="TPR-like_helical_dom_sf"/>
</dbReference>
<keyword evidence="1" id="KW-0802">TPR repeat</keyword>
<evidence type="ECO:0008006" key="7">
    <source>
        <dbReference type="Google" id="ProtNLM"/>
    </source>
</evidence>
<proteinExistence type="predicted"/>
<evidence type="ECO:0000256" key="1">
    <source>
        <dbReference type="PROSITE-ProRule" id="PRU00339"/>
    </source>
</evidence>
<dbReference type="Gene3D" id="3.10.620.30">
    <property type="match status" value="1"/>
</dbReference>
<feature type="domain" description="DUF3857" evidence="4">
    <location>
        <begin position="81"/>
        <end position="250"/>
    </location>
</feature>
<name>A0ABQ3APT0_9GAMM</name>
<dbReference type="PROSITE" id="PS50005">
    <property type="entry name" value="TPR"/>
    <property type="match status" value="1"/>
</dbReference>
<keyword evidence="2" id="KW-0732">Signal</keyword>
<dbReference type="RefSeq" id="WP_189415181.1">
    <property type="nucleotide sequence ID" value="NZ_BMYZ01000001.1"/>
</dbReference>
<comment type="caution">
    <text evidence="5">The sequence shown here is derived from an EMBL/GenBank/DDBJ whole genome shotgun (WGS) entry which is preliminary data.</text>
</comment>
<dbReference type="Gene3D" id="1.25.40.10">
    <property type="entry name" value="Tetratricopeptide repeat domain"/>
    <property type="match status" value="1"/>
</dbReference>
<evidence type="ECO:0000313" key="6">
    <source>
        <dbReference type="Proteomes" id="UP000619761"/>
    </source>
</evidence>
<dbReference type="SUPFAM" id="SSF54001">
    <property type="entry name" value="Cysteine proteinases"/>
    <property type="match status" value="1"/>
</dbReference>
<evidence type="ECO:0000313" key="5">
    <source>
        <dbReference type="EMBL" id="GGY61971.1"/>
    </source>
</evidence>
<evidence type="ECO:0000259" key="3">
    <source>
        <dbReference type="Pfam" id="PF01841"/>
    </source>
</evidence>
<reference evidence="6" key="1">
    <citation type="journal article" date="2019" name="Int. J. Syst. Evol. Microbiol.">
        <title>The Global Catalogue of Microorganisms (GCM) 10K type strain sequencing project: providing services to taxonomists for standard genome sequencing and annotation.</title>
        <authorList>
            <consortium name="The Broad Institute Genomics Platform"/>
            <consortium name="The Broad Institute Genome Sequencing Center for Infectious Disease"/>
            <person name="Wu L."/>
            <person name="Ma J."/>
        </authorList>
    </citation>
    <scope>NUCLEOTIDE SEQUENCE [LARGE SCALE GENOMIC DNA]</scope>
    <source>
        <strain evidence="6">KCTC 32239</strain>
    </source>
</reference>
<dbReference type="Pfam" id="PF12969">
    <property type="entry name" value="DUF3857"/>
    <property type="match status" value="1"/>
</dbReference>
<dbReference type="InterPro" id="IPR024618">
    <property type="entry name" value="DUF3857"/>
</dbReference>
<gene>
    <name evidence="5" type="ORF">GCM10011613_01780</name>
</gene>
<accession>A0ABQ3APT0</accession>
<protein>
    <recommendedName>
        <fullName evidence="7">DUF3857 domain-containing protein</fullName>
    </recommendedName>
</protein>
<dbReference type="InterPro" id="IPR038765">
    <property type="entry name" value="Papain-like_cys_pep_sf"/>
</dbReference>
<feature type="chain" id="PRO_5047045465" description="DUF3857 domain-containing protein" evidence="2">
    <location>
        <begin position="23"/>
        <end position="751"/>
    </location>
</feature>
<sequence length="751" mass="84177">MTKSIAVLFALIVATTCLQVSAEAPLPNPVSATTAKNVVRITPPLANLLKQFKHDPNAEAEIISRKTEITIDENFLSHSVSYVAIYINSDEAVRDYSQISISFNSFYEDINLEFANVRTPEGDMDSIKPDATQIQSPSDENFYQDRKDLLFSLPNVRKGSVIEFQYRYTDTKKIVPNQWFDSFSMNWWEGRAAGQGSRSDAISNTELSITAPKNVVLFSNDLNNIGINYSRQEKGNQQILSWKGKNLPKIVLQDSMPRDDRRSTQLRASTMGSWQDIAKWANQLSAPHVVTDANLEKLIADLSKKATTPDAKVKAVYQTLQEKVRYVFAHVGRGGYEPHNAFEVLTNGYGDCKDQTILAVTMLRKLGIKADPALVITRSRGIPDMKITSVSFDHMIVHIPAQAGLEEIWMDTSGDKGLFPGFSVGLEGQPSLIVNDATENIVTIPALTNDKHFAHLDLVFDKFEGKNTEGSFTLKLGGEFEQRLRGIWQYSRERDKSFREMVGHIYSSAEVTKVTANNADSLWQSFNLNGQYKFNNVWSGPKEPLTYGFNITQLINLFTDFRGLDKPKDRIQEYEVDPGFTISTHIVFGRPSANHVVNVASQGQNFDNEFFSLSQKGREENGNYVVDIKLIVKATRISAQEYARYYEQIHQLLEASEWTLVYSYDKNAADLASLKEAAAKTGKAESFIALAKLQIKNGTYDKALEAAKQAVKSEPKNAEAYYVLGLAQGYNNLLYDSEKSFAKAEELGFDL</sequence>
<dbReference type="InterPro" id="IPR002931">
    <property type="entry name" value="Transglutaminase-like"/>
</dbReference>
<dbReference type="Pfam" id="PF01841">
    <property type="entry name" value="Transglut_core"/>
    <property type="match status" value="1"/>
</dbReference>
<feature type="repeat" description="TPR" evidence="1">
    <location>
        <begin position="684"/>
        <end position="717"/>
    </location>
</feature>
<dbReference type="Proteomes" id="UP000619761">
    <property type="component" value="Unassembled WGS sequence"/>
</dbReference>
<evidence type="ECO:0000256" key="2">
    <source>
        <dbReference type="SAM" id="SignalP"/>
    </source>
</evidence>
<dbReference type="SUPFAM" id="SSF48452">
    <property type="entry name" value="TPR-like"/>
    <property type="match status" value="1"/>
</dbReference>
<organism evidence="5 6">
    <name type="scientific">Cellvibrio zantedeschiae</name>
    <dbReference type="NCBI Taxonomy" id="1237077"/>
    <lineage>
        <taxon>Bacteria</taxon>
        <taxon>Pseudomonadati</taxon>
        <taxon>Pseudomonadota</taxon>
        <taxon>Gammaproteobacteria</taxon>
        <taxon>Cellvibrionales</taxon>
        <taxon>Cellvibrionaceae</taxon>
        <taxon>Cellvibrio</taxon>
    </lineage>
</organism>
<feature type="domain" description="Transglutaminase-like" evidence="3">
    <location>
        <begin position="298"/>
        <end position="388"/>
    </location>
</feature>